<dbReference type="Pfam" id="PF24758">
    <property type="entry name" value="LRR_At5g56370"/>
    <property type="match status" value="1"/>
</dbReference>
<reference evidence="2 3" key="1">
    <citation type="journal article" date="2022" name="Cell">
        <title>Repeat-based holocentromeres influence genome architecture and karyotype evolution.</title>
        <authorList>
            <person name="Hofstatter P.G."/>
            <person name="Thangavel G."/>
            <person name="Lux T."/>
            <person name="Neumann P."/>
            <person name="Vondrak T."/>
            <person name="Novak P."/>
            <person name="Zhang M."/>
            <person name="Costa L."/>
            <person name="Castellani M."/>
            <person name="Scott A."/>
            <person name="Toegelov H."/>
            <person name="Fuchs J."/>
            <person name="Mata-Sucre Y."/>
            <person name="Dias Y."/>
            <person name="Vanzela A.L.L."/>
            <person name="Huettel B."/>
            <person name="Almeida C.C.S."/>
            <person name="Simkova H."/>
            <person name="Souza G."/>
            <person name="Pedrosa-Harand A."/>
            <person name="Macas J."/>
            <person name="Mayer K.F.X."/>
            <person name="Houben A."/>
            <person name="Marques A."/>
        </authorList>
    </citation>
    <scope>NUCLEOTIDE SEQUENCE [LARGE SCALE GENOMIC DNA]</scope>
    <source>
        <strain evidence="2">RhyTen1mFocal</strain>
    </source>
</reference>
<dbReference type="PANTHER" id="PTHR34145:SF28">
    <property type="entry name" value="F-BOX DOMAIN-CONTAINING PROTEIN"/>
    <property type="match status" value="1"/>
</dbReference>
<dbReference type="AlphaFoldDB" id="A0AAD6EWV6"/>
<evidence type="ECO:0000259" key="1">
    <source>
        <dbReference type="PROSITE" id="PS50181"/>
    </source>
</evidence>
<dbReference type="InterPro" id="IPR032675">
    <property type="entry name" value="LRR_dom_sf"/>
</dbReference>
<dbReference type="InterPro" id="IPR001810">
    <property type="entry name" value="F-box_dom"/>
</dbReference>
<accession>A0AAD6EWV6</accession>
<dbReference type="Gene3D" id="1.20.1280.50">
    <property type="match status" value="1"/>
</dbReference>
<comment type="caution">
    <text evidence="2">The sequence shown here is derived from an EMBL/GenBank/DDBJ whole genome shotgun (WGS) entry which is preliminary data.</text>
</comment>
<keyword evidence="3" id="KW-1185">Reference proteome</keyword>
<dbReference type="CDD" id="cd22160">
    <property type="entry name" value="F-box_AtFBL13-like"/>
    <property type="match status" value="1"/>
</dbReference>
<evidence type="ECO:0000313" key="3">
    <source>
        <dbReference type="Proteomes" id="UP001210211"/>
    </source>
</evidence>
<protein>
    <recommendedName>
        <fullName evidence="1">F-box domain-containing protein</fullName>
    </recommendedName>
</protein>
<evidence type="ECO:0000313" key="2">
    <source>
        <dbReference type="EMBL" id="KAJ3704127.1"/>
    </source>
</evidence>
<dbReference type="PROSITE" id="PS50181">
    <property type="entry name" value="FBOX"/>
    <property type="match status" value="1"/>
</dbReference>
<dbReference type="InterPro" id="IPR053781">
    <property type="entry name" value="F-box_AtFBL13-like"/>
</dbReference>
<dbReference type="SUPFAM" id="SSF52047">
    <property type="entry name" value="RNI-like"/>
    <property type="match status" value="1"/>
</dbReference>
<proteinExistence type="predicted"/>
<sequence>MEEADRISSLPQDVLVSILSRLELKDAIRTSVLAHSWRHLWTHLPHLPHLILGPNGDRLGDTTDIYSNDPVPSSWIERVHHVVSSLHGPLLYFSLFHSFSADQFALLQRLLDLLLQKGPIEMLYLSSFSGRGVIHLPSFHSLKELLLRRCHIVLPAGFQGLVRLSTLTLHYIQISNDDLHSLIHLSNNLTTFIGTHFAALGDQRISIKLSLPFLRHLEFGFSHHVEKVEVVSAPCLEQVKIQNFIFLDYLQPFASMNLEFLTSTAVTVSSLSLDFCFLESLSLAALPLNFTFPQVRQLELHLIIRNMNKRMYDAFIWLLQSMLFLEELHIKVDDNKSDTNWVDVQMLELFSMKYDGLSCLDKTLKSVIIDIEDLNGVMAGITLVKFFMLNARVLDLVKVAYRFGSEVEPNMIEELQKAKATTSSKANVVIIRQKENELLMLNNWIMARTQRR</sequence>
<dbReference type="InterPro" id="IPR055411">
    <property type="entry name" value="LRR_FXL15/At3g58940/PEG3-like"/>
</dbReference>
<feature type="domain" description="F-box" evidence="1">
    <location>
        <begin position="4"/>
        <end position="40"/>
    </location>
</feature>
<dbReference type="InterPro" id="IPR053772">
    <property type="entry name" value="At1g61320/At1g61330-like"/>
</dbReference>
<gene>
    <name evidence="2" type="ORF">LUZ61_007832</name>
</gene>
<name>A0AAD6EWV6_9POAL</name>
<dbReference type="Pfam" id="PF00646">
    <property type="entry name" value="F-box"/>
    <property type="match status" value="1"/>
</dbReference>
<organism evidence="2 3">
    <name type="scientific">Rhynchospora tenuis</name>
    <dbReference type="NCBI Taxonomy" id="198213"/>
    <lineage>
        <taxon>Eukaryota</taxon>
        <taxon>Viridiplantae</taxon>
        <taxon>Streptophyta</taxon>
        <taxon>Embryophyta</taxon>
        <taxon>Tracheophyta</taxon>
        <taxon>Spermatophyta</taxon>
        <taxon>Magnoliopsida</taxon>
        <taxon>Liliopsida</taxon>
        <taxon>Poales</taxon>
        <taxon>Cyperaceae</taxon>
        <taxon>Cyperoideae</taxon>
        <taxon>Rhynchosporeae</taxon>
        <taxon>Rhynchospora</taxon>
    </lineage>
</organism>
<dbReference type="InterPro" id="IPR036047">
    <property type="entry name" value="F-box-like_dom_sf"/>
</dbReference>
<dbReference type="PANTHER" id="PTHR34145">
    <property type="entry name" value="OS02G0105600 PROTEIN"/>
    <property type="match status" value="1"/>
</dbReference>
<dbReference type="SUPFAM" id="SSF81383">
    <property type="entry name" value="F-box domain"/>
    <property type="match status" value="1"/>
</dbReference>
<dbReference type="EMBL" id="JAMRDG010000001">
    <property type="protein sequence ID" value="KAJ3704127.1"/>
    <property type="molecule type" value="Genomic_DNA"/>
</dbReference>
<dbReference type="Proteomes" id="UP001210211">
    <property type="component" value="Unassembled WGS sequence"/>
</dbReference>
<dbReference type="Gene3D" id="3.80.10.10">
    <property type="entry name" value="Ribonuclease Inhibitor"/>
    <property type="match status" value="1"/>
</dbReference>